<reference evidence="9 10" key="1">
    <citation type="journal article" date="2018" name="G3 (Bethesda)">
        <title>A High-Quality Reference Genome for the Invasive Mosquitofish Gambusia affinis Using a Chicago Library.</title>
        <authorList>
            <person name="Hoffberg S.L."/>
            <person name="Troendle N.J."/>
            <person name="Glenn T.C."/>
            <person name="Mahmud O."/>
            <person name="Louha S."/>
            <person name="Chalopin D."/>
            <person name="Bennetzen J.L."/>
            <person name="Mauricio R."/>
        </authorList>
    </citation>
    <scope>NUCLEOTIDE SEQUENCE [LARGE SCALE GENOMIC DNA]</scope>
    <source>
        <strain evidence="9">NE01/NJP1002.9</strain>
        <tissue evidence="9">Muscle</tissue>
    </source>
</reference>
<evidence type="ECO:0000313" key="9">
    <source>
        <dbReference type="EMBL" id="PWA31994.1"/>
    </source>
</evidence>
<dbReference type="GO" id="GO:0000978">
    <property type="term" value="F:RNA polymerase II cis-regulatory region sequence-specific DNA binding"/>
    <property type="evidence" value="ECO:0007669"/>
    <property type="project" value="TreeGrafter"/>
</dbReference>
<keyword evidence="10" id="KW-1185">Reference proteome</keyword>
<evidence type="ECO:0000256" key="7">
    <source>
        <dbReference type="SAM" id="MobiDB-lite"/>
    </source>
</evidence>
<organism evidence="9 10">
    <name type="scientific">Gambusia affinis</name>
    <name type="common">Western mosquitofish</name>
    <name type="synonym">Heterandria affinis</name>
    <dbReference type="NCBI Taxonomy" id="33528"/>
    <lineage>
        <taxon>Eukaryota</taxon>
        <taxon>Metazoa</taxon>
        <taxon>Chordata</taxon>
        <taxon>Craniata</taxon>
        <taxon>Vertebrata</taxon>
        <taxon>Euteleostomi</taxon>
        <taxon>Actinopterygii</taxon>
        <taxon>Neopterygii</taxon>
        <taxon>Teleostei</taxon>
        <taxon>Neoteleostei</taxon>
        <taxon>Acanthomorphata</taxon>
        <taxon>Ovalentaria</taxon>
        <taxon>Atherinomorphae</taxon>
        <taxon>Cyprinodontiformes</taxon>
        <taxon>Poeciliidae</taxon>
        <taxon>Poeciliinae</taxon>
        <taxon>Gambusia</taxon>
    </lineage>
</organism>
<keyword evidence="4" id="KW-0238">DNA-binding</keyword>
<dbReference type="STRING" id="33528.ENSGAFP00000029362"/>
<evidence type="ECO:0000256" key="2">
    <source>
        <dbReference type="ARBA" id="ARBA00022782"/>
    </source>
</evidence>
<dbReference type="GO" id="GO:0000981">
    <property type="term" value="F:DNA-binding transcription factor activity, RNA polymerase II-specific"/>
    <property type="evidence" value="ECO:0007669"/>
    <property type="project" value="InterPro"/>
</dbReference>
<feature type="compositionally biased region" description="Basic and acidic residues" evidence="7">
    <location>
        <begin position="24"/>
        <end position="38"/>
    </location>
</feature>
<dbReference type="PANTHER" id="PTHR13864:SF19">
    <property type="entry name" value="HELIX-LOOP-HELIX PROTEIN 2"/>
    <property type="match status" value="1"/>
</dbReference>
<feature type="region of interest" description="Disordered" evidence="7">
    <location>
        <begin position="374"/>
        <end position="399"/>
    </location>
</feature>
<dbReference type="CDD" id="cd19701">
    <property type="entry name" value="bHLH_TS_HEN1"/>
    <property type="match status" value="1"/>
</dbReference>
<sequence length="426" mass="46585">MKDLEFHPDGVQAEHGQAAPRRTGVREAAEERRKHEGGRSASTFSTLPPLFLASRHPPPPSPAQLRLHLSPATEALTPDDLLLREEEEEGKVITLTSASSSRRDVFTAQSTNSSSSFSFLPLRSPVCFSLRHLCVSICVWVAANALGVLLGAQMVPRPATAAPDDGHILTWDPQLSGSHTSCSGLSRQPSFLFPPVQGPGSGPAARFATLETSKMNTAHGEVGGRSVSFRGGSPANTRRVKMMLSPDQAEADLSWTQSDPESMLNGLKSAGCTSDEPTEGEEQRAKCKAEQPLSREEKRRRRRATAKYRSAHATRERIRVEAFNVAFAELRKLLPTLPPDKKLSKIEILRLAICYISYLNHVLDALCLPREGAGVTPDEPRQPNYWPSGTSRGKPDEEEGMGEMEIYERARAEITQNKRCDSGMAG</sequence>
<keyword evidence="6" id="KW-0539">Nucleus</keyword>
<feature type="compositionally biased region" description="Basic residues" evidence="7">
    <location>
        <begin position="298"/>
        <end position="310"/>
    </location>
</feature>
<feature type="compositionally biased region" description="Basic and acidic residues" evidence="7">
    <location>
        <begin position="281"/>
        <end position="297"/>
    </location>
</feature>
<keyword evidence="3" id="KW-0805">Transcription regulation</keyword>
<dbReference type="GO" id="GO:0045944">
    <property type="term" value="P:positive regulation of transcription by RNA polymerase II"/>
    <property type="evidence" value="ECO:0007669"/>
    <property type="project" value="UniProtKB-ARBA"/>
</dbReference>
<dbReference type="Gene3D" id="4.10.280.10">
    <property type="entry name" value="Helix-loop-helix DNA-binding domain"/>
    <property type="match status" value="1"/>
</dbReference>
<name>A0A315W8I0_GAMAF</name>
<gene>
    <name evidence="9" type="ORF">CCH79_00018850</name>
</gene>
<accession>A0A315W8I0</accession>
<dbReference type="PANTHER" id="PTHR13864">
    <property type="entry name" value="T-CELL ACUTE LYMPHOCYTIC LEUKEMIA/STEM CELL LEUKEMIA-RELATED"/>
    <property type="match status" value="1"/>
</dbReference>
<evidence type="ECO:0000256" key="1">
    <source>
        <dbReference type="ARBA" id="ARBA00022473"/>
    </source>
</evidence>
<evidence type="ECO:0000256" key="5">
    <source>
        <dbReference type="ARBA" id="ARBA00023163"/>
    </source>
</evidence>
<dbReference type="Pfam" id="PF00010">
    <property type="entry name" value="HLH"/>
    <property type="match status" value="1"/>
</dbReference>
<evidence type="ECO:0000256" key="3">
    <source>
        <dbReference type="ARBA" id="ARBA00023015"/>
    </source>
</evidence>
<protein>
    <recommendedName>
        <fullName evidence="8">BHLH domain-containing protein</fullName>
    </recommendedName>
</protein>
<dbReference type="GO" id="GO:0007399">
    <property type="term" value="P:nervous system development"/>
    <property type="evidence" value="ECO:0007669"/>
    <property type="project" value="UniProtKB-ARBA"/>
</dbReference>
<dbReference type="Proteomes" id="UP000250572">
    <property type="component" value="Unassembled WGS sequence"/>
</dbReference>
<dbReference type="FunFam" id="4.10.280.10:FF:000027">
    <property type="entry name" value="Nescient helix-loop-helix 1"/>
    <property type="match status" value="1"/>
</dbReference>
<keyword evidence="2" id="KW-0221">Differentiation</keyword>
<dbReference type="InterPro" id="IPR011598">
    <property type="entry name" value="bHLH_dom"/>
</dbReference>
<dbReference type="InterPro" id="IPR036638">
    <property type="entry name" value="HLH_DNA-bd_sf"/>
</dbReference>
<evidence type="ECO:0000256" key="6">
    <source>
        <dbReference type="ARBA" id="ARBA00023242"/>
    </source>
</evidence>
<feature type="region of interest" description="Disordered" evidence="7">
    <location>
        <begin position="245"/>
        <end position="310"/>
    </location>
</feature>
<dbReference type="GO" id="GO:0030154">
    <property type="term" value="P:cell differentiation"/>
    <property type="evidence" value="ECO:0007669"/>
    <property type="project" value="UniProtKB-KW"/>
</dbReference>
<dbReference type="InterPro" id="IPR040238">
    <property type="entry name" value="TAL-like"/>
</dbReference>
<dbReference type="PROSITE" id="PS50888">
    <property type="entry name" value="BHLH"/>
    <property type="match status" value="1"/>
</dbReference>
<dbReference type="AlphaFoldDB" id="A0A315W8I0"/>
<dbReference type="SMART" id="SM00353">
    <property type="entry name" value="HLH"/>
    <property type="match status" value="1"/>
</dbReference>
<proteinExistence type="predicted"/>
<dbReference type="GO" id="GO:0046983">
    <property type="term" value="F:protein dimerization activity"/>
    <property type="evidence" value="ECO:0007669"/>
    <property type="project" value="InterPro"/>
</dbReference>
<evidence type="ECO:0000313" key="10">
    <source>
        <dbReference type="Proteomes" id="UP000250572"/>
    </source>
</evidence>
<evidence type="ECO:0000256" key="4">
    <source>
        <dbReference type="ARBA" id="ARBA00023125"/>
    </source>
</evidence>
<evidence type="ECO:0000259" key="8">
    <source>
        <dbReference type="PROSITE" id="PS50888"/>
    </source>
</evidence>
<feature type="region of interest" description="Disordered" evidence="7">
    <location>
        <begin position="1"/>
        <end position="44"/>
    </location>
</feature>
<dbReference type="EMBL" id="NHOQ01000238">
    <property type="protein sequence ID" value="PWA31994.1"/>
    <property type="molecule type" value="Genomic_DNA"/>
</dbReference>
<feature type="domain" description="BHLH" evidence="8">
    <location>
        <begin position="307"/>
        <end position="359"/>
    </location>
</feature>
<dbReference type="SUPFAM" id="SSF47459">
    <property type="entry name" value="HLH, helix-loop-helix DNA-binding domain"/>
    <property type="match status" value="1"/>
</dbReference>
<keyword evidence="1" id="KW-0217">Developmental protein</keyword>
<keyword evidence="5" id="KW-0804">Transcription</keyword>
<comment type="caution">
    <text evidence="9">The sequence shown here is derived from an EMBL/GenBank/DDBJ whole genome shotgun (WGS) entry which is preliminary data.</text>
</comment>